<dbReference type="InterPro" id="IPR009057">
    <property type="entry name" value="Homeodomain-like_sf"/>
</dbReference>
<dbReference type="InterPro" id="IPR011075">
    <property type="entry name" value="TetR_C"/>
</dbReference>
<evidence type="ECO:0000256" key="1">
    <source>
        <dbReference type="ARBA" id="ARBA00023015"/>
    </source>
</evidence>
<comment type="caution">
    <text evidence="6">The sequence shown here is derived from an EMBL/GenBank/DDBJ whole genome shotgun (WGS) entry which is preliminary data.</text>
</comment>
<dbReference type="Proteomes" id="UP000666915">
    <property type="component" value="Unassembled WGS sequence"/>
</dbReference>
<name>A0ABS3QVA6_9ACTN</name>
<dbReference type="PROSITE" id="PS50977">
    <property type="entry name" value="HTH_TETR_2"/>
    <property type="match status" value="1"/>
</dbReference>
<evidence type="ECO:0000256" key="2">
    <source>
        <dbReference type="ARBA" id="ARBA00023125"/>
    </source>
</evidence>
<dbReference type="InterPro" id="IPR036271">
    <property type="entry name" value="Tet_transcr_reg_TetR-rel_C_sf"/>
</dbReference>
<dbReference type="PANTHER" id="PTHR47506:SF1">
    <property type="entry name" value="HTH-TYPE TRANSCRIPTIONAL REGULATOR YJDC"/>
    <property type="match status" value="1"/>
</dbReference>
<dbReference type="SUPFAM" id="SSF46689">
    <property type="entry name" value="Homeodomain-like"/>
    <property type="match status" value="1"/>
</dbReference>
<protein>
    <submittedName>
        <fullName evidence="6">TetR/AcrR family transcriptional regulator</fullName>
    </submittedName>
</protein>
<evidence type="ECO:0000256" key="3">
    <source>
        <dbReference type="ARBA" id="ARBA00023163"/>
    </source>
</evidence>
<keyword evidence="7" id="KW-1185">Reference proteome</keyword>
<dbReference type="PRINTS" id="PR00455">
    <property type="entry name" value="HTHTETR"/>
</dbReference>
<gene>
    <name evidence="6" type="ORF">J4557_10330</name>
</gene>
<evidence type="ECO:0000313" key="6">
    <source>
        <dbReference type="EMBL" id="MBO2437914.1"/>
    </source>
</evidence>
<proteinExistence type="predicted"/>
<dbReference type="EMBL" id="JAGEOK010000006">
    <property type="protein sequence ID" value="MBO2437914.1"/>
    <property type="molecule type" value="Genomic_DNA"/>
</dbReference>
<dbReference type="SUPFAM" id="SSF48498">
    <property type="entry name" value="Tetracyclin repressor-like, C-terminal domain"/>
    <property type="match status" value="1"/>
</dbReference>
<sequence>MTESRRGRPRTFDRDRALATAVEMFWERGYEATSVGDLTAAMGIRPASLYAAFGDKKALFKEAVAAYQASEPAGFAGAALREERTARDVFARVLREATEIYTDPSHPAGCLIMRSATNVTLKDADIEAFLRDIRNANVDAFTERFDEAVRAGELPGSTDTRALAQYMATVLQGFSQRAADGATAADLRPVAELALAAWPAATASPRPPAPTP</sequence>
<evidence type="ECO:0000259" key="5">
    <source>
        <dbReference type="PROSITE" id="PS50977"/>
    </source>
</evidence>
<keyword evidence="2 4" id="KW-0238">DNA-binding</keyword>
<accession>A0ABS3QVA6</accession>
<dbReference type="PANTHER" id="PTHR47506">
    <property type="entry name" value="TRANSCRIPTIONAL REGULATORY PROTEIN"/>
    <property type="match status" value="1"/>
</dbReference>
<feature type="domain" description="HTH tetR-type" evidence="5">
    <location>
        <begin position="11"/>
        <end position="71"/>
    </location>
</feature>
<dbReference type="Pfam" id="PF16925">
    <property type="entry name" value="TetR_C_13"/>
    <property type="match status" value="1"/>
</dbReference>
<evidence type="ECO:0000313" key="7">
    <source>
        <dbReference type="Proteomes" id="UP000666915"/>
    </source>
</evidence>
<dbReference type="RefSeq" id="WP_208266262.1">
    <property type="nucleotide sequence ID" value="NZ_BAAAGM010000091.1"/>
</dbReference>
<dbReference type="Pfam" id="PF00440">
    <property type="entry name" value="TetR_N"/>
    <property type="match status" value="1"/>
</dbReference>
<feature type="DNA-binding region" description="H-T-H motif" evidence="4">
    <location>
        <begin position="34"/>
        <end position="53"/>
    </location>
</feature>
<evidence type="ECO:0000256" key="4">
    <source>
        <dbReference type="PROSITE-ProRule" id="PRU00335"/>
    </source>
</evidence>
<dbReference type="Gene3D" id="1.10.10.60">
    <property type="entry name" value="Homeodomain-like"/>
    <property type="match status" value="1"/>
</dbReference>
<organism evidence="6 7">
    <name type="scientific">Actinomadura nitritigenes</name>
    <dbReference type="NCBI Taxonomy" id="134602"/>
    <lineage>
        <taxon>Bacteria</taxon>
        <taxon>Bacillati</taxon>
        <taxon>Actinomycetota</taxon>
        <taxon>Actinomycetes</taxon>
        <taxon>Streptosporangiales</taxon>
        <taxon>Thermomonosporaceae</taxon>
        <taxon>Actinomadura</taxon>
    </lineage>
</organism>
<reference evidence="6 7" key="1">
    <citation type="submission" date="2021-03" db="EMBL/GenBank/DDBJ databases">
        <authorList>
            <person name="Kanchanasin P."/>
            <person name="Saeng-In P."/>
            <person name="Phongsopitanun W."/>
            <person name="Yuki M."/>
            <person name="Kudo T."/>
            <person name="Ohkuma M."/>
            <person name="Tanasupawat S."/>
        </authorList>
    </citation>
    <scope>NUCLEOTIDE SEQUENCE [LARGE SCALE GENOMIC DNA]</scope>
    <source>
        <strain evidence="6 7">L46</strain>
    </source>
</reference>
<dbReference type="Gene3D" id="1.10.357.10">
    <property type="entry name" value="Tetracycline Repressor, domain 2"/>
    <property type="match status" value="1"/>
</dbReference>
<keyword evidence="3" id="KW-0804">Transcription</keyword>
<dbReference type="InterPro" id="IPR001647">
    <property type="entry name" value="HTH_TetR"/>
</dbReference>
<keyword evidence="1" id="KW-0805">Transcription regulation</keyword>